<dbReference type="InterPro" id="IPR003593">
    <property type="entry name" value="AAA+_ATPase"/>
</dbReference>
<dbReference type="InterPro" id="IPR017871">
    <property type="entry name" value="ABC_transporter-like_CS"/>
</dbReference>
<protein>
    <submittedName>
        <fullName evidence="4">ABC transporter ATP-binding protein</fullName>
    </submittedName>
</protein>
<dbReference type="SUPFAM" id="SSF52540">
    <property type="entry name" value="P-loop containing nucleoside triphosphate hydrolases"/>
    <property type="match status" value="1"/>
</dbReference>
<dbReference type="SMART" id="SM00382">
    <property type="entry name" value="AAA"/>
    <property type="match status" value="1"/>
</dbReference>
<organism evidence="4 5">
    <name type="scientific">Candidatus Enterococcus murrayae</name>
    <dbReference type="NCBI Taxonomy" id="2815321"/>
    <lineage>
        <taxon>Bacteria</taxon>
        <taxon>Bacillati</taxon>
        <taxon>Bacillota</taxon>
        <taxon>Bacilli</taxon>
        <taxon>Lactobacillales</taxon>
        <taxon>Enterococcaceae</taxon>
        <taxon>Enterococcus</taxon>
    </lineage>
</organism>
<accession>A0ABS3HPI7</accession>
<dbReference type="Pfam" id="PF00005">
    <property type="entry name" value="ABC_tran"/>
    <property type="match status" value="1"/>
</dbReference>
<feature type="domain" description="ABC transporter" evidence="3">
    <location>
        <begin position="1"/>
        <end position="226"/>
    </location>
</feature>
<dbReference type="PROSITE" id="PS00211">
    <property type="entry name" value="ABC_TRANSPORTER_1"/>
    <property type="match status" value="1"/>
</dbReference>
<dbReference type="GO" id="GO:0005524">
    <property type="term" value="F:ATP binding"/>
    <property type="evidence" value="ECO:0007669"/>
    <property type="project" value="UniProtKB-KW"/>
</dbReference>
<evidence type="ECO:0000256" key="2">
    <source>
        <dbReference type="ARBA" id="ARBA00022840"/>
    </source>
</evidence>
<dbReference type="Gene3D" id="3.40.50.300">
    <property type="entry name" value="P-loop containing nucleotide triphosphate hydrolases"/>
    <property type="match status" value="1"/>
</dbReference>
<dbReference type="PROSITE" id="PS50893">
    <property type="entry name" value="ABC_TRANSPORTER_2"/>
    <property type="match status" value="1"/>
</dbReference>
<sequence length="294" mass="33901">MIVKNLAKTIDQLSVLKDIEFTLNDNEIVGLVGRNGSGKTTLFRILAGHYLPDEGDILIDQESVFEHPAVKQEIFFIDEKENFLRTYSIQKIGKFYQLAYSKFDQSLFVELVKKHNFSLIQNYRQLSKGEQALFQIILAICSNAQYLLLDEPFDGLDVIIKKEVIGLLMEHLVEYSRTAMIASHNLAELESLVDRVLLLKNQTIIKDYRLEEMREKAKKLQLVFKTKKVPAIVKENSKMLDFQGRVVTVVFEHFSEELETAIKGFEPLVYEELPLTLEDIFEANLKSSRKGHLK</sequence>
<keyword evidence="2 4" id="KW-0067">ATP-binding</keyword>
<dbReference type="PANTHER" id="PTHR43158:SF10">
    <property type="entry name" value="ABC TRANSPORTER ATP-BINDING PROTEIN YTRB"/>
    <property type="match status" value="1"/>
</dbReference>
<keyword evidence="5" id="KW-1185">Reference proteome</keyword>
<proteinExistence type="predicted"/>
<dbReference type="CDD" id="cd03230">
    <property type="entry name" value="ABC_DR_subfamily_A"/>
    <property type="match status" value="1"/>
</dbReference>
<name>A0ABS3HPI7_9ENTE</name>
<dbReference type="InterPro" id="IPR027417">
    <property type="entry name" value="P-loop_NTPase"/>
</dbReference>
<evidence type="ECO:0000313" key="5">
    <source>
        <dbReference type="Proteomes" id="UP000664495"/>
    </source>
</evidence>
<evidence type="ECO:0000313" key="4">
    <source>
        <dbReference type="EMBL" id="MBO0454503.1"/>
    </source>
</evidence>
<evidence type="ECO:0000259" key="3">
    <source>
        <dbReference type="PROSITE" id="PS50893"/>
    </source>
</evidence>
<evidence type="ECO:0000256" key="1">
    <source>
        <dbReference type="ARBA" id="ARBA00022741"/>
    </source>
</evidence>
<keyword evidence="1" id="KW-0547">Nucleotide-binding</keyword>
<dbReference type="PANTHER" id="PTHR43158">
    <property type="entry name" value="SKFA PEPTIDE EXPORT ATP-BINDING PROTEIN SKFE"/>
    <property type="match status" value="1"/>
</dbReference>
<dbReference type="Proteomes" id="UP000664495">
    <property type="component" value="Unassembled WGS sequence"/>
</dbReference>
<comment type="caution">
    <text evidence="4">The sequence shown here is derived from an EMBL/GenBank/DDBJ whole genome shotgun (WGS) entry which is preliminary data.</text>
</comment>
<dbReference type="InterPro" id="IPR003439">
    <property type="entry name" value="ABC_transporter-like_ATP-bd"/>
</dbReference>
<dbReference type="EMBL" id="JAFLVR010000063">
    <property type="protein sequence ID" value="MBO0454503.1"/>
    <property type="molecule type" value="Genomic_DNA"/>
</dbReference>
<reference evidence="4 5" key="1">
    <citation type="submission" date="2021-03" db="EMBL/GenBank/DDBJ databases">
        <title>Enterococcal diversity collection.</title>
        <authorList>
            <person name="Gilmore M.S."/>
            <person name="Schwartzman J."/>
            <person name="Van Tyne D."/>
            <person name="Martin M."/>
            <person name="Earl A.M."/>
            <person name="Manson A.L."/>
            <person name="Straub T."/>
            <person name="Salamzade R."/>
            <person name="Saavedra J."/>
            <person name="Lebreton F."/>
            <person name="Prichula J."/>
            <person name="Schaufler K."/>
            <person name="Gaca A."/>
            <person name="Sgardioli B."/>
            <person name="Wagenaar J."/>
            <person name="Strong T."/>
        </authorList>
    </citation>
    <scope>NUCLEOTIDE SEQUENCE [LARGE SCALE GENOMIC DNA]</scope>
    <source>
        <strain evidence="4 5">MJM16</strain>
    </source>
</reference>
<dbReference type="RefSeq" id="WP_207110237.1">
    <property type="nucleotide sequence ID" value="NZ_JAFLVR010000063.1"/>
</dbReference>
<gene>
    <name evidence="4" type="ORF">JZO85_19770</name>
</gene>